<evidence type="ECO:0000313" key="1">
    <source>
        <dbReference type="EMBL" id="KUN83662.1"/>
    </source>
</evidence>
<organism evidence="1 2">
    <name type="scientific">Streptomyces griseoruber</name>
    <dbReference type="NCBI Taxonomy" id="1943"/>
    <lineage>
        <taxon>Bacteria</taxon>
        <taxon>Bacillati</taxon>
        <taxon>Actinomycetota</taxon>
        <taxon>Actinomycetes</taxon>
        <taxon>Kitasatosporales</taxon>
        <taxon>Streptomycetaceae</taxon>
        <taxon>Streptomyces</taxon>
    </lineage>
</organism>
<proteinExistence type="predicted"/>
<dbReference type="RefSeq" id="WP_055637154.1">
    <property type="nucleotide sequence ID" value="NZ_JBIRRP010000022.1"/>
</dbReference>
<evidence type="ECO:0008006" key="3">
    <source>
        <dbReference type="Google" id="ProtNLM"/>
    </source>
</evidence>
<dbReference type="Proteomes" id="UP000052982">
    <property type="component" value="Unassembled WGS sequence"/>
</dbReference>
<name>A0A101T0T5_9ACTN</name>
<comment type="caution">
    <text evidence="1">The sequence shown here is derived from an EMBL/GenBank/DDBJ whole genome shotgun (WGS) entry which is preliminary data.</text>
</comment>
<dbReference type="OrthoDB" id="675629at2"/>
<dbReference type="EMBL" id="LMWW01000021">
    <property type="protein sequence ID" value="KUN83662.1"/>
    <property type="molecule type" value="Genomic_DNA"/>
</dbReference>
<dbReference type="AlphaFoldDB" id="A0A101T0T5"/>
<protein>
    <recommendedName>
        <fullName evidence="3">DUF4280 domain-containing protein</fullName>
    </recommendedName>
</protein>
<sequence length="104" mass="10609">MPGQLMHLGATVMCAHSGPAQPTKTEPRVLVNGMPAVTAVAPYTVTGCTLLQPPGPCLTAQWVSTAMRVRIGGAPALLSDGRAQCTPTGTPLTVSATQTRVKGT</sequence>
<gene>
    <name evidence="1" type="ORF">AQJ64_16975</name>
</gene>
<dbReference type="STRING" id="1943.AQJ64_16975"/>
<evidence type="ECO:0000313" key="2">
    <source>
        <dbReference type="Proteomes" id="UP000052982"/>
    </source>
</evidence>
<reference evidence="1 2" key="1">
    <citation type="submission" date="2015-10" db="EMBL/GenBank/DDBJ databases">
        <title>Draft genome sequence of Streptomyces griseoruber DSM 40281, type strain for the species Streptomyces griseoruber.</title>
        <authorList>
            <person name="Ruckert C."/>
            <person name="Winkler A."/>
            <person name="Kalinowski J."/>
            <person name="Kampfer P."/>
            <person name="Glaeser S."/>
        </authorList>
    </citation>
    <scope>NUCLEOTIDE SEQUENCE [LARGE SCALE GENOMIC DNA]</scope>
    <source>
        <strain evidence="1 2">DSM 40281</strain>
    </source>
</reference>
<keyword evidence="2" id="KW-1185">Reference proteome</keyword>
<accession>A0A101T0T5</accession>